<reference evidence="1" key="1">
    <citation type="submission" date="2019-09" db="EMBL/GenBank/DDBJ databases">
        <authorList>
            <person name="Teo W.F.A."/>
            <person name="Duangmal K."/>
        </authorList>
    </citation>
    <scope>NUCLEOTIDE SEQUENCE [LARGE SCALE GENOMIC DNA]</scope>
    <source>
        <strain evidence="1">K81G1</strain>
    </source>
</reference>
<sequence length="199" mass="19427">MFTSSVVGVGAALVLAGCGAGQITQTDTMLPAVNGALASAGKISLRNAGIANRNDCEQAYTAGSTAPLTLTIANAGTADDELVSVSSPSAAGANIQGQKAIVAGSTLVVGDADAAESAASSSSSAPTSEAGAATNAPAKVGHATVELQGLNTVIWPGQLTPVTFVFRDAGPVTVQVPVAAPTKELNCQPAQSEQAEAGH</sequence>
<dbReference type="EMBL" id="VMNW02000015">
    <property type="protein sequence ID" value="KAA9161912.1"/>
    <property type="molecule type" value="Genomic_DNA"/>
</dbReference>
<dbReference type="InterPro" id="IPR007410">
    <property type="entry name" value="LpqE-like"/>
</dbReference>
<protein>
    <recommendedName>
        <fullName evidence="3">Copper chaperone PCu(A)C</fullName>
    </recommendedName>
</protein>
<evidence type="ECO:0000313" key="2">
    <source>
        <dbReference type="Proteomes" id="UP000319769"/>
    </source>
</evidence>
<name>A0A5N0VBE7_9PSEU</name>
<organism evidence="1 2">
    <name type="scientific">Amycolatopsis acidicola</name>
    <dbReference type="NCBI Taxonomy" id="2596893"/>
    <lineage>
        <taxon>Bacteria</taxon>
        <taxon>Bacillati</taxon>
        <taxon>Actinomycetota</taxon>
        <taxon>Actinomycetes</taxon>
        <taxon>Pseudonocardiales</taxon>
        <taxon>Pseudonocardiaceae</taxon>
        <taxon>Amycolatopsis</taxon>
    </lineage>
</organism>
<accession>A0A5N0VBE7</accession>
<dbReference type="InterPro" id="IPR036182">
    <property type="entry name" value="PCuAC_sf"/>
</dbReference>
<dbReference type="OrthoDB" id="5188566at2"/>
<gene>
    <name evidence="1" type="ORF">FPZ12_013595</name>
</gene>
<dbReference type="SUPFAM" id="SSF110087">
    <property type="entry name" value="DR1885-like metal-binding protein"/>
    <property type="match status" value="1"/>
</dbReference>
<dbReference type="Pfam" id="PF04314">
    <property type="entry name" value="PCuAC"/>
    <property type="match status" value="1"/>
</dbReference>
<evidence type="ECO:0008006" key="3">
    <source>
        <dbReference type="Google" id="ProtNLM"/>
    </source>
</evidence>
<keyword evidence="2" id="KW-1185">Reference proteome</keyword>
<dbReference type="Proteomes" id="UP000319769">
    <property type="component" value="Unassembled WGS sequence"/>
</dbReference>
<comment type="caution">
    <text evidence="1">The sequence shown here is derived from an EMBL/GenBank/DDBJ whole genome shotgun (WGS) entry which is preliminary data.</text>
</comment>
<proteinExistence type="predicted"/>
<dbReference type="AlphaFoldDB" id="A0A5N0VBE7"/>
<dbReference type="Gene3D" id="2.60.40.1890">
    <property type="entry name" value="PCu(A)C copper chaperone"/>
    <property type="match status" value="1"/>
</dbReference>
<evidence type="ECO:0000313" key="1">
    <source>
        <dbReference type="EMBL" id="KAA9161912.1"/>
    </source>
</evidence>